<organism evidence="3">
    <name type="scientific">Brugia timori</name>
    <dbReference type="NCBI Taxonomy" id="42155"/>
    <lineage>
        <taxon>Eukaryota</taxon>
        <taxon>Metazoa</taxon>
        <taxon>Ecdysozoa</taxon>
        <taxon>Nematoda</taxon>
        <taxon>Chromadorea</taxon>
        <taxon>Rhabditida</taxon>
        <taxon>Spirurina</taxon>
        <taxon>Spiruromorpha</taxon>
        <taxon>Filarioidea</taxon>
        <taxon>Onchocercidae</taxon>
        <taxon>Brugia</taxon>
    </lineage>
</organism>
<dbReference type="WBParaSite" id="BTMF_0001507901-mRNA-1">
    <property type="protein sequence ID" value="BTMF_0001507901-mRNA-1"/>
    <property type="gene ID" value="BTMF_0001507901"/>
</dbReference>
<gene>
    <name evidence="1" type="ORF">BTMF_LOCUS13075</name>
</gene>
<dbReference type="STRING" id="42155.A0A0R3R4Y9"/>
<dbReference type="AlphaFoldDB" id="A0A0R3R4Y9"/>
<keyword evidence="2" id="KW-1185">Reference proteome</keyword>
<reference evidence="3" key="1">
    <citation type="submission" date="2017-02" db="UniProtKB">
        <authorList>
            <consortium name="WormBaseParasite"/>
        </authorList>
    </citation>
    <scope>IDENTIFICATION</scope>
</reference>
<evidence type="ECO:0000313" key="2">
    <source>
        <dbReference type="Proteomes" id="UP000280834"/>
    </source>
</evidence>
<evidence type="ECO:0000313" key="3">
    <source>
        <dbReference type="WBParaSite" id="BTMF_0001507901-mRNA-1"/>
    </source>
</evidence>
<accession>A0A0R3R4Y9</accession>
<evidence type="ECO:0000313" key="1">
    <source>
        <dbReference type="EMBL" id="VDO44695.1"/>
    </source>
</evidence>
<dbReference type="Proteomes" id="UP000280834">
    <property type="component" value="Unassembled WGS sequence"/>
</dbReference>
<dbReference type="EMBL" id="UZAG01019738">
    <property type="protein sequence ID" value="VDO44695.1"/>
    <property type="molecule type" value="Genomic_DNA"/>
</dbReference>
<reference evidence="1 2" key="2">
    <citation type="submission" date="2018-11" db="EMBL/GenBank/DDBJ databases">
        <authorList>
            <consortium name="Pathogen Informatics"/>
        </authorList>
    </citation>
    <scope>NUCLEOTIDE SEQUENCE [LARGE SCALE GENOMIC DNA]</scope>
</reference>
<name>A0A0R3R4Y9_9BILA</name>
<sequence length="225" mass="24590">MSAVLDRSHLSLPLKSITTRDNSGVPEVANTDSRPMQQKLMKSFSTPADYFIPAPEDLHFSSSSSNSLKGSGSYPPLSRAQRQLNVSAFETQFQTGQQSFSVSHHQKAASLQSVYLSIRSGVAADCGVASVLDDLTDVPLPSKSVTPQSEIHEDVFLTSEIGAVRTFCRSKSVGSRGSRLIQQHLERRDSVIRMIYDGISSIVQRGTLRPKKDYATVKRGRSISS</sequence>
<proteinExistence type="predicted"/>
<protein>
    <submittedName>
        <fullName evidence="3">Protein kinase domain-containing protein</fullName>
    </submittedName>
</protein>